<dbReference type="Proteomes" id="UP000694871">
    <property type="component" value="Unplaced"/>
</dbReference>
<reference evidence="8" key="1">
    <citation type="submission" date="2025-08" db="UniProtKB">
        <authorList>
            <consortium name="RefSeq"/>
        </authorList>
    </citation>
    <scope>IDENTIFICATION</scope>
</reference>
<proteinExistence type="inferred from homology"/>
<evidence type="ECO:0000256" key="1">
    <source>
        <dbReference type="ARBA" id="ARBA00022490"/>
    </source>
</evidence>
<dbReference type="Pfam" id="PF18201">
    <property type="entry name" value="PIH1_CS"/>
    <property type="match status" value="1"/>
</dbReference>
<feature type="compositionally biased region" description="Low complexity" evidence="4">
    <location>
        <begin position="574"/>
        <end position="587"/>
    </location>
</feature>
<feature type="region of interest" description="Disordered" evidence="4">
    <location>
        <begin position="784"/>
        <end position="926"/>
    </location>
</feature>
<feature type="region of interest" description="Disordered" evidence="4">
    <location>
        <begin position="323"/>
        <end position="503"/>
    </location>
</feature>
<evidence type="ECO:0000256" key="3">
    <source>
        <dbReference type="HAMAP-Rule" id="MF_03069"/>
    </source>
</evidence>
<feature type="region of interest" description="Disordered" evidence="4">
    <location>
        <begin position="520"/>
        <end position="642"/>
    </location>
</feature>
<feature type="compositionally biased region" description="Pro residues" evidence="4">
    <location>
        <begin position="614"/>
        <end position="640"/>
    </location>
</feature>
<evidence type="ECO:0000256" key="2">
    <source>
        <dbReference type="ARBA" id="ARBA00024190"/>
    </source>
</evidence>
<feature type="region of interest" description="Disordered" evidence="4">
    <location>
        <begin position="202"/>
        <end position="225"/>
    </location>
</feature>
<dbReference type="HAMAP" id="MF_03069">
    <property type="entry name" value="Kintoun"/>
    <property type="match status" value="1"/>
</dbReference>
<comment type="similarity">
    <text evidence="3">Belongs to the PIH1 family. Kintoun subfamily.</text>
</comment>
<dbReference type="InterPro" id="IPR041442">
    <property type="entry name" value="PIH1D1/2/3_CS-like"/>
</dbReference>
<accession>A0ABM1L550</accession>
<dbReference type="InterPro" id="IPR012981">
    <property type="entry name" value="PIH1_N"/>
</dbReference>
<dbReference type="PANTHER" id="PTHR22997:SF3">
    <property type="entry name" value="PROTEIN KINTOUN"/>
    <property type="match status" value="1"/>
</dbReference>
<organism evidence="7 8">
    <name type="scientific">Gekko japonicus</name>
    <name type="common">Schlegel's Japanese gecko</name>
    <dbReference type="NCBI Taxonomy" id="146911"/>
    <lineage>
        <taxon>Eukaryota</taxon>
        <taxon>Metazoa</taxon>
        <taxon>Chordata</taxon>
        <taxon>Craniata</taxon>
        <taxon>Vertebrata</taxon>
        <taxon>Euteleostomi</taxon>
        <taxon>Lepidosauria</taxon>
        <taxon>Squamata</taxon>
        <taxon>Bifurcata</taxon>
        <taxon>Gekkota</taxon>
        <taxon>Gekkonidae</taxon>
        <taxon>Gekkoninae</taxon>
        <taxon>Gekko</taxon>
    </lineage>
</organism>
<name>A0ABM1L550_GEKJA</name>
<dbReference type="RefSeq" id="XP_015281087.1">
    <property type="nucleotide sequence ID" value="XM_015425601.1"/>
</dbReference>
<comment type="subcellular location">
    <subcellularLocation>
        <location evidence="3">Cytoplasm</location>
    </subcellularLocation>
    <subcellularLocation>
        <location evidence="2">Dynein axonemal particle</location>
    </subcellularLocation>
    <text evidence="3">Localizes in the apical cytoplasm around the gamma-tubulin-positive pericentriolar region, not in the cilia.</text>
</comment>
<keyword evidence="7" id="KW-1185">Reference proteome</keyword>
<comment type="function">
    <text evidence="3">Required for cytoplasmic pre-assembly of axonemal dyneins, thereby playing a central role in motility in cilia and flagella. Involved in pre-assembly of dynein arm complexes in the cytoplasm before intraflagellar transport loads them for the ciliary compartment.</text>
</comment>
<dbReference type="InterPro" id="IPR050734">
    <property type="entry name" value="PIH1/Kintoun_subfamily"/>
</dbReference>
<evidence type="ECO:0000259" key="5">
    <source>
        <dbReference type="Pfam" id="PF08190"/>
    </source>
</evidence>
<protein>
    <recommendedName>
        <fullName evidence="3">Protein kintoun</fullName>
    </recommendedName>
    <alternativeName>
        <fullName evidence="3">Dynein assembly factor 2, axonemal</fullName>
    </alternativeName>
</protein>
<feature type="domain" description="PIH1 N-terminal" evidence="5">
    <location>
        <begin position="37"/>
        <end position="205"/>
    </location>
</feature>
<feature type="compositionally biased region" description="Basic and acidic residues" evidence="4">
    <location>
        <begin position="798"/>
        <end position="836"/>
    </location>
</feature>
<gene>
    <name evidence="3 8" type="primary">DNAAF2</name>
    <name evidence="3" type="synonym">KTU</name>
</gene>
<feature type="compositionally biased region" description="Basic and acidic residues" evidence="4">
    <location>
        <begin position="549"/>
        <end position="568"/>
    </location>
</feature>
<feature type="compositionally biased region" description="Basic and acidic residues" evidence="4">
    <location>
        <begin position="899"/>
        <end position="910"/>
    </location>
</feature>
<keyword evidence="1 3" id="KW-0963">Cytoplasm</keyword>
<feature type="domain" description="PIH1D1/2/3 CS-like" evidence="6">
    <location>
        <begin position="222"/>
        <end position="322"/>
    </location>
</feature>
<feature type="region of interest" description="Disordered" evidence="4">
    <location>
        <begin position="115"/>
        <end position="134"/>
    </location>
</feature>
<evidence type="ECO:0000259" key="6">
    <source>
        <dbReference type="Pfam" id="PF18201"/>
    </source>
</evidence>
<evidence type="ECO:0000313" key="7">
    <source>
        <dbReference type="Proteomes" id="UP000694871"/>
    </source>
</evidence>
<dbReference type="InterPro" id="IPR034727">
    <property type="entry name" value="Kintoun"/>
</dbReference>
<dbReference type="GeneID" id="107122498"/>
<dbReference type="Pfam" id="PF08190">
    <property type="entry name" value="PIH1"/>
    <property type="match status" value="1"/>
</dbReference>
<dbReference type="PANTHER" id="PTHR22997">
    <property type="entry name" value="PIH1 DOMAIN-CONTAINING PROTEIN 1"/>
    <property type="match status" value="1"/>
</dbReference>
<evidence type="ECO:0000313" key="8">
    <source>
        <dbReference type="RefSeq" id="XP_015281087.1"/>
    </source>
</evidence>
<evidence type="ECO:0000256" key="4">
    <source>
        <dbReference type="SAM" id="MobiDB-lite"/>
    </source>
</evidence>
<dbReference type="CDD" id="cd00298">
    <property type="entry name" value="ACD_sHsps_p23-like"/>
    <property type="match status" value="1"/>
</dbReference>
<sequence>MAGLEELELTGEEVERLRRAFQDEGFRRLFAEYAAEVSDPARRAAYEAEVVALERQRGVEARFLHPTPGWVLRTSQAGARRCYLNVCAHAAVGRPQARPEPGGTRWTLPHCLSPGRQELAGPGGGQGPQRHRRQRRQVYDVLFHPDALRLAARSPRFRRLVDETALEAVERHFSPGLDRANAAPLRGTRYKGLPQAALLRTPLPGAADPHPQPEPDPAPAATTPRWTLRQRSYVDLQDYRCSRDSAPSPVPKELEVTVELPLLASAAQAQLEVRGRELRLDSRRPAAAYRLRLRLPYPVDEDGGRATFDKGRRRLVVTLPVVRPPGPAFLAGTGEEEEEEEKEAPGSGDSPSQFEPPEGSCTLPEQPPRITEQPCPATHVGTNHVELPVCAGESGPVAAGSSWPGGSAVTRPAPLDAPPGSTPELHGDPASGDPVASGAARCSSIEASSRDGSPGPGAPEGAPSARDGEGHESDSLPLPPRVCAGDGVELPGRPGITGPAVTQVGLGTDMDLQQCPEVAKAAPSSELDDATAPSTGLCGVGSDHPVATECHHRSNPDQKVDTCPRRDGSGNPGSCSSPAAPTHSPSAELSMTPVSAADSPPGSPLLSGTSPGVDPEPAPSPSSSPDSPLPASSPTPPLCPPFQCTQDEEALVLLLQVPGIVPQSLKGEVGTQHYRVSFASKDSASYTLLLRHPAENKLSSPESSVSVSLDNAVVHLTKVPDASGLWTKLYFGLNEDTLQEKLFVTEDNVAEFLDNLQRASRPSQPETERRPLIEVLEVSEGQSRIRLKAQNSPEAGQAEEKLNPGTEDGEHPSGAEHRPLVTGPGEEHATKPEKASDALTAAETKEPAGWGHGHCAEPDPADSGLAAPGKSPISTFQESELALAAEQRATARDQTPLDGGERAGTGEEVRSNATKSGGPPAPAPVLRERDARDGSVQLISHHATHCALTFQNPLLYELD</sequence>